<dbReference type="Pfam" id="PF00109">
    <property type="entry name" value="ketoacyl-synt"/>
    <property type="match status" value="1"/>
</dbReference>
<dbReference type="PANTHER" id="PTHR43775">
    <property type="entry name" value="FATTY ACID SYNTHASE"/>
    <property type="match status" value="1"/>
</dbReference>
<name>A0A1V4CZH1_9ACTN</name>
<dbReference type="Gene3D" id="3.30.70.3290">
    <property type="match status" value="2"/>
</dbReference>
<evidence type="ECO:0000256" key="1">
    <source>
        <dbReference type="ARBA" id="ARBA00001957"/>
    </source>
</evidence>
<reference evidence="8" key="1">
    <citation type="submission" date="2016-12" db="EMBL/GenBank/DDBJ databases">
        <title>Genome sequence of Streptomyces antioxidans MUSC 164.</title>
        <authorList>
            <person name="Lee L.-H."/>
            <person name="Ser H.-L."/>
        </authorList>
    </citation>
    <scope>NUCLEOTIDE SEQUENCE [LARGE SCALE GENOMIC DNA]</scope>
    <source>
        <strain evidence="8">MUSC 164</strain>
    </source>
</reference>
<dbReference type="InterPro" id="IPR020841">
    <property type="entry name" value="PKS_Beta-ketoAc_synthase_dom"/>
</dbReference>
<dbReference type="InterPro" id="IPR036291">
    <property type="entry name" value="NAD(P)-bd_dom_sf"/>
</dbReference>
<dbReference type="Pfam" id="PF16197">
    <property type="entry name" value="KAsynt_C_assoc"/>
    <property type="match status" value="1"/>
</dbReference>
<dbReference type="CDD" id="cd00833">
    <property type="entry name" value="PKS"/>
    <property type="match status" value="1"/>
</dbReference>
<proteinExistence type="inferred from homology"/>
<dbReference type="CDD" id="cd08952">
    <property type="entry name" value="KR_1_SDR_x"/>
    <property type="match status" value="1"/>
</dbReference>
<dbReference type="GO" id="GO:0004312">
    <property type="term" value="F:fatty acid synthase activity"/>
    <property type="evidence" value="ECO:0007669"/>
    <property type="project" value="TreeGrafter"/>
</dbReference>
<evidence type="ECO:0000256" key="3">
    <source>
        <dbReference type="ARBA" id="ARBA00022553"/>
    </source>
</evidence>
<dbReference type="InterPro" id="IPR032821">
    <property type="entry name" value="PKS_assoc"/>
</dbReference>
<dbReference type="RefSeq" id="WP_053048441.1">
    <property type="nucleotide sequence ID" value="NZ_LAKD02000074.1"/>
</dbReference>
<dbReference type="InterPro" id="IPR014031">
    <property type="entry name" value="Ketoacyl_synth_C"/>
</dbReference>
<dbReference type="SMART" id="SM00827">
    <property type="entry name" value="PKS_AT"/>
    <property type="match status" value="1"/>
</dbReference>
<evidence type="ECO:0000259" key="7">
    <source>
        <dbReference type="PROSITE" id="PS52004"/>
    </source>
</evidence>
<dbReference type="OrthoDB" id="4316959at2"/>
<dbReference type="InterPro" id="IPR050091">
    <property type="entry name" value="PKS_NRPS_Biosynth_Enz"/>
</dbReference>
<comment type="caution">
    <text evidence="8">The sequence shown here is derived from an EMBL/GenBank/DDBJ whole genome shotgun (WGS) entry which is preliminary data.</text>
</comment>
<gene>
    <name evidence="8" type="ORF">VT50_0225790</name>
</gene>
<dbReference type="GO" id="GO:0031177">
    <property type="term" value="F:phosphopantetheine binding"/>
    <property type="evidence" value="ECO:0007669"/>
    <property type="project" value="UniProtKB-ARBA"/>
</dbReference>
<dbReference type="FunFam" id="3.40.47.10:FF:000019">
    <property type="entry name" value="Polyketide synthase type I"/>
    <property type="match status" value="1"/>
</dbReference>
<dbReference type="InterPro" id="IPR016035">
    <property type="entry name" value="Acyl_Trfase/lysoPLipase"/>
</dbReference>
<dbReference type="InterPro" id="IPR013968">
    <property type="entry name" value="PKS_KR"/>
</dbReference>
<comment type="cofactor">
    <cofactor evidence="1">
        <name>pantetheine 4'-phosphate</name>
        <dbReference type="ChEBI" id="CHEBI:47942"/>
    </cofactor>
</comment>
<dbReference type="InterPro" id="IPR016039">
    <property type="entry name" value="Thiolase-like"/>
</dbReference>
<keyword evidence="4 6" id="KW-0808">Transferase</keyword>
<evidence type="ECO:0000256" key="2">
    <source>
        <dbReference type="ARBA" id="ARBA00022450"/>
    </source>
</evidence>
<dbReference type="Pfam" id="PF02801">
    <property type="entry name" value="Ketoacyl-synt_C"/>
    <property type="match status" value="1"/>
</dbReference>
<organism evidence="8 9">
    <name type="scientific">Streptomyces antioxidans</name>
    <dbReference type="NCBI Taxonomy" id="1507734"/>
    <lineage>
        <taxon>Bacteria</taxon>
        <taxon>Bacillati</taxon>
        <taxon>Actinomycetota</taxon>
        <taxon>Actinomycetes</taxon>
        <taxon>Kitasatosporales</taxon>
        <taxon>Streptomycetaceae</taxon>
        <taxon>Streptomyces</taxon>
    </lineage>
</organism>
<dbReference type="InterPro" id="IPR015083">
    <property type="entry name" value="NorB/c/GfsB-D-like_docking"/>
</dbReference>
<keyword evidence="5" id="KW-0511">Multifunctional enzyme</keyword>
<dbReference type="InterPro" id="IPR057326">
    <property type="entry name" value="KR_dom"/>
</dbReference>
<keyword evidence="9" id="KW-1185">Reference proteome</keyword>
<comment type="similarity">
    <text evidence="6">Belongs to the thiolase-like superfamily. Beta-ketoacyl-ACP synthases family.</text>
</comment>
<dbReference type="Gene3D" id="3.40.50.11460">
    <property type="match status" value="1"/>
</dbReference>
<evidence type="ECO:0000256" key="4">
    <source>
        <dbReference type="ARBA" id="ARBA00022679"/>
    </source>
</evidence>
<dbReference type="Pfam" id="PF08990">
    <property type="entry name" value="Docking"/>
    <property type="match status" value="1"/>
</dbReference>
<evidence type="ECO:0000256" key="6">
    <source>
        <dbReference type="RuleBase" id="RU003694"/>
    </source>
</evidence>
<evidence type="ECO:0000313" key="8">
    <source>
        <dbReference type="EMBL" id="OPF75000.1"/>
    </source>
</evidence>
<dbReference type="InterPro" id="IPR014030">
    <property type="entry name" value="Ketoacyl_synth_N"/>
</dbReference>
<dbReference type="GO" id="GO:0033068">
    <property type="term" value="P:macrolide biosynthetic process"/>
    <property type="evidence" value="ECO:0007669"/>
    <property type="project" value="UniProtKB-ARBA"/>
</dbReference>
<dbReference type="Gene3D" id="3.40.50.720">
    <property type="entry name" value="NAD(P)-binding Rossmann-like Domain"/>
    <property type="match status" value="1"/>
</dbReference>
<dbReference type="PROSITE" id="PS52004">
    <property type="entry name" value="KS3_2"/>
    <property type="match status" value="1"/>
</dbReference>
<evidence type="ECO:0000313" key="9">
    <source>
        <dbReference type="Proteomes" id="UP000033615"/>
    </source>
</evidence>
<dbReference type="SUPFAM" id="SSF53901">
    <property type="entry name" value="Thiolase-like"/>
    <property type="match status" value="1"/>
</dbReference>
<accession>A0A1V4CZH1</accession>
<dbReference type="InterPro" id="IPR041618">
    <property type="entry name" value="PKS_DE"/>
</dbReference>
<dbReference type="Gene3D" id="6.10.140.1830">
    <property type="match status" value="1"/>
</dbReference>
<keyword evidence="3" id="KW-0597">Phosphoprotein</keyword>
<protein>
    <submittedName>
        <fullName evidence="8">Type I polyketide synthase</fullName>
    </submittedName>
</protein>
<dbReference type="InterPro" id="IPR001227">
    <property type="entry name" value="Ac_transferase_dom_sf"/>
</dbReference>
<dbReference type="EMBL" id="LAKD02000074">
    <property type="protein sequence ID" value="OPF75000.1"/>
    <property type="molecule type" value="Genomic_DNA"/>
</dbReference>
<dbReference type="PANTHER" id="PTHR43775:SF51">
    <property type="entry name" value="INACTIVE PHENOLPHTHIOCEROL SYNTHESIS POLYKETIDE SYNTHASE TYPE I PKS1-RELATED"/>
    <property type="match status" value="1"/>
</dbReference>
<sequence length="1309" mass="136967">MSSEEKLVDYLKWTTAELHETRQRLREVQADLEEPIAIVGMACRFPGGVRTPAQLWDLVADGRDAVSSFPTDRGWDLENLYHPDPEHHGTSYVRAGGFVHDAADFDAEFFGIGAREAAAIEPQQRMLLELAWEAVESAGIDPHTLRGSRTGVYTGVMYHDYASRLDEIPEGLLGHVGNGNAGSVSSGRVAFTLGLRGAAVSLDTACSSSLVAMHLAAGALRRRECTLALAGGAAIMYTASVFQVASSQRQLSPGVRCRSFADAADGMVYGEGAGLLLLERLSDARRAGHPVLAVIRGSAINQDGASTGMAAPNGPAQQQLIRDALANARLSTGDVDAVEAHGTGTAFGDSIELQALLATYGQDRPDDRPLLLGSIKSNIGHTQAAAGMAGVIKMVLAMRRGVLPRSLHIDRPTRLVHWRKGAVRLLTERMEWPRVDRPRRAGVSSFSASGTNAHVILEEFTESVAGTTDGGGARDADVVPWVLSARGAAALRGQARALAAHTAAAGPGLSPVDVGWSLVTTRSVFDHRAVVVGGPDELRAGLAALAAGEPHPSVVGPEVARTGAAASAGGTVFAFGGEGGHPPGTGAELYERFAVFARAFDEVGESLGVKGEREASSRAGLFAFYVALARLLASVGVCPGAVVGRGVGEIAAAHIAGALDLAHACRLVAADATPGPVECERMEYERPPMPSLDEVGAVWELGPGAMLPSAPGPLVLSPFRGEGSEVRELMCALARMHTMGATVDWAALFDRDPAPRTVALPTYAFQRRRFWLESEAPTDAAPTVETWAEAEFWDAVERTDAAALARALEVPAGRREVFAEVLPALATWRRQREWRYRIAWKPLPEPPTPQLTGAWLVVASGDGGDDPMVAAVTAALSDHGAETVTFAPYTTSSDSTPVDGEARARRMAGAVAGRPVAGVLSLLALEDVRPPSDDGRSPALAPTLELFETLRRAGVEAPVWSATRGAVSVDVGDPMRRPEQAGLWGLGGALALEWPRRWGGLVDVPERLDDRAGRRLAGVLAGAYGEGEVAVRGDGCFARRLVRDVPTGLTTPARRLRGTVLITGVATALGAHTARWAAEDGAEHLLLIDTTQPAADLVAELGASGVRVSVATVDVADPKALATAVAGIPAEFPLTALVHLTAPLAAEAGRLEVARIEREWAATVAGAVNLCALGSHHELSALVLGCSVVGVLPSPGLGNQAPAHAYLGALAQECRARGVPATSVCWGSMDGPDTAVGAAKQLRANGLPALPQRPAAALLRQAVMADTASVVIADIDWARMTAHAAELGAHRLFDDVSGPSSAPRTHRGR</sequence>
<dbReference type="SUPFAM" id="SSF52151">
    <property type="entry name" value="FabD/lysophospholipase-like"/>
    <property type="match status" value="1"/>
</dbReference>
<dbReference type="Pfam" id="PF18369">
    <property type="entry name" value="PKS_DE"/>
    <property type="match status" value="1"/>
</dbReference>
<dbReference type="Gene3D" id="3.40.47.10">
    <property type="match status" value="1"/>
</dbReference>
<dbReference type="InterPro" id="IPR014043">
    <property type="entry name" value="Acyl_transferase_dom"/>
</dbReference>
<dbReference type="Gene3D" id="3.40.366.10">
    <property type="entry name" value="Malonyl-Coenzyme A Acyl Carrier Protein, domain 2"/>
    <property type="match status" value="2"/>
</dbReference>
<feature type="domain" description="Ketosynthase family 3 (KS3)" evidence="7">
    <location>
        <begin position="33"/>
        <end position="459"/>
    </location>
</feature>
<dbReference type="Pfam" id="PF08659">
    <property type="entry name" value="KR"/>
    <property type="match status" value="1"/>
</dbReference>
<dbReference type="Proteomes" id="UP000033615">
    <property type="component" value="Unassembled WGS sequence"/>
</dbReference>
<dbReference type="GO" id="GO:0006633">
    <property type="term" value="P:fatty acid biosynthetic process"/>
    <property type="evidence" value="ECO:0007669"/>
    <property type="project" value="TreeGrafter"/>
</dbReference>
<keyword evidence="2" id="KW-0596">Phosphopantetheine</keyword>
<dbReference type="SMART" id="SM00825">
    <property type="entry name" value="PKS_KS"/>
    <property type="match status" value="1"/>
</dbReference>
<evidence type="ECO:0000256" key="5">
    <source>
        <dbReference type="ARBA" id="ARBA00023268"/>
    </source>
</evidence>
<dbReference type="SMART" id="SM00822">
    <property type="entry name" value="PKS_KR"/>
    <property type="match status" value="1"/>
</dbReference>
<dbReference type="SUPFAM" id="SSF51735">
    <property type="entry name" value="NAD(P)-binding Rossmann-fold domains"/>
    <property type="match status" value="2"/>
</dbReference>